<dbReference type="PANTHER" id="PTHR43767">
    <property type="entry name" value="LONG-CHAIN-FATTY-ACID--COA LIGASE"/>
    <property type="match status" value="1"/>
</dbReference>
<sequence length="518" mass="56789">MNQGRFITRNAQYWPDQPAIIFSEKVTTFRELDERSSRLANALLALGAKKGDRIAVQAWNRPELIELECALYKAGLVKVALNARLSQAEVIDTISNAEPVIMLAGAAHVASIASLKSSLGPVSRFIAIGAEQEGFLDYEDLLRAAAAESPDVEMAEEDLAVLHYTSGSTGKLKAAMQTVGNRMASLRKVVMSRMRVGPGDVLALAGPITHASGMFIQPFLFQGGTILLHERFEPEAFLASIEKHKVTVCFAVPTMINMLVAHPRVRDFDLSSLKQISYGSAPMAPSRIREAWEILGPVLSQGYGAGETTGGLVALSTEDHRLAIESGREELLSSCGRIFSESELQLVDDDGNKVACGEVGEIVIRGPEVFAGYWREPELSAATVKNGWLHTGDLARMDDRGYLYIVDRKKDMIISGGFNVYPTEVEQAMYRHPAVYEVCVVGVPDPVWGEAIKAVVVLRDGHAANEEEMIAHCRQYLADFKKPRSVDFVGELPKNANGKLSRKDVKERYWSGQARRVA</sequence>
<dbReference type="Gene3D" id="3.40.50.12780">
    <property type="entry name" value="N-terminal domain of ligase-like"/>
    <property type="match status" value="1"/>
</dbReference>
<dbReference type="InterPro" id="IPR020845">
    <property type="entry name" value="AMP-binding_CS"/>
</dbReference>
<dbReference type="Proteomes" id="UP001352263">
    <property type="component" value="Unassembled WGS sequence"/>
</dbReference>
<dbReference type="InterPro" id="IPR050237">
    <property type="entry name" value="ATP-dep_AMP-bd_enzyme"/>
</dbReference>
<dbReference type="InterPro" id="IPR045851">
    <property type="entry name" value="AMP-bd_C_sf"/>
</dbReference>
<comment type="caution">
    <text evidence="3">The sequence shown here is derived from an EMBL/GenBank/DDBJ whole genome shotgun (WGS) entry which is preliminary data.</text>
</comment>
<name>A0ABU6J2M7_9BURK</name>
<organism evidence="3 4">
    <name type="scientific">Noviherbaspirillum album</name>
    <dbReference type="NCBI Taxonomy" id="3080276"/>
    <lineage>
        <taxon>Bacteria</taxon>
        <taxon>Pseudomonadati</taxon>
        <taxon>Pseudomonadota</taxon>
        <taxon>Betaproteobacteria</taxon>
        <taxon>Burkholderiales</taxon>
        <taxon>Oxalobacteraceae</taxon>
        <taxon>Noviherbaspirillum</taxon>
    </lineage>
</organism>
<dbReference type="Pfam" id="PF00501">
    <property type="entry name" value="AMP-binding"/>
    <property type="match status" value="1"/>
</dbReference>
<dbReference type="InterPro" id="IPR025110">
    <property type="entry name" value="AMP-bd_C"/>
</dbReference>
<keyword evidence="3" id="KW-0436">Ligase</keyword>
<accession>A0ABU6J2M7</accession>
<keyword evidence="4" id="KW-1185">Reference proteome</keyword>
<proteinExistence type="predicted"/>
<dbReference type="SUPFAM" id="SSF56801">
    <property type="entry name" value="Acetyl-CoA synthetase-like"/>
    <property type="match status" value="1"/>
</dbReference>
<evidence type="ECO:0000313" key="3">
    <source>
        <dbReference type="EMBL" id="MEC4717708.1"/>
    </source>
</evidence>
<dbReference type="InterPro" id="IPR000873">
    <property type="entry name" value="AMP-dep_synth/lig_dom"/>
</dbReference>
<feature type="domain" description="AMP-dependent synthetase/ligase" evidence="1">
    <location>
        <begin position="8"/>
        <end position="374"/>
    </location>
</feature>
<dbReference type="RefSeq" id="WP_326504458.1">
    <property type="nucleotide sequence ID" value="NZ_JAWIIV010000001.1"/>
</dbReference>
<dbReference type="PROSITE" id="PS00455">
    <property type="entry name" value="AMP_BINDING"/>
    <property type="match status" value="1"/>
</dbReference>
<dbReference type="InterPro" id="IPR042099">
    <property type="entry name" value="ANL_N_sf"/>
</dbReference>
<reference evidence="3 4" key="1">
    <citation type="submission" date="2023-10" db="EMBL/GenBank/DDBJ databases">
        <title>Noviherbaspirillum sp. CPCC 100848 genome assembly.</title>
        <authorList>
            <person name="Li X.Y."/>
            <person name="Fang X.M."/>
        </authorList>
    </citation>
    <scope>NUCLEOTIDE SEQUENCE [LARGE SCALE GENOMIC DNA]</scope>
    <source>
        <strain evidence="3 4">CPCC 100848</strain>
    </source>
</reference>
<protein>
    <submittedName>
        <fullName evidence="3">Long-chain fatty acid--CoA ligase</fullName>
    </submittedName>
</protein>
<gene>
    <name evidence="3" type="ORF">RY831_00940</name>
</gene>
<feature type="domain" description="AMP-binding enzyme C-terminal" evidence="2">
    <location>
        <begin position="424"/>
        <end position="499"/>
    </location>
</feature>
<evidence type="ECO:0000259" key="2">
    <source>
        <dbReference type="Pfam" id="PF13193"/>
    </source>
</evidence>
<dbReference type="PANTHER" id="PTHR43767:SF7">
    <property type="entry name" value="MEDIUM_LONG-CHAIN-FATTY-ACID--COA LIGASE FADD8"/>
    <property type="match status" value="1"/>
</dbReference>
<dbReference type="EMBL" id="JAWIIV010000001">
    <property type="protein sequence ID" value="MEC4717708.1"/>
    <property type="molecule type" value="Genomic_DNA"/>
</dbReference>
<evidence type="ECO:0000313" key="4">
    <source>
        <dbReference type="Proteomes" id="UP001352263"/>
    </source>
</evidence>
<dbReference type="Gene3D" id="3.30.300.30">
    <property type="match status" value="1"/>
</dbReference>
<evidence type="ECO:0000259" key="1">
    <source>
        <dbReference type="Pfam" id="PF00501"/>
    </source>
</evidence>
<dbReference type="GO" id="GO:0016874">
    <property type="term" value="F:ligase activity"/>
    <property type="evidence" value="ECO:0007669"/>
    <property type="project" value="UniProtKB-KW"/>
</dbReference>
<dbReference type="Pfam" id="PF13193">
    <property type="entry name" value="AMP-binding_C"/>
    <property type="match status" value="1"/>
</dbReference>
<dbReference type="CDD" id="cd17631">
    <property type="entry name" value="FACL_FadD13-like"/>
    <property type="match status" value="1"/>
</dbReference>